<accession>A0AAE3IGM2</accession>
<name>A0AAE3IGM2_9FIRM</name>
<evidence type="ECO:0000313" key="1">
    <source>
        <dbReference type="EMBL" id="MCU6705559.1"/>
    </source>
</evidence>
<dbReference type="AlphaFoldDB" id="A0AAE3IGM2"/>
<organism evidence="1 2">
    <name type="scientific">Hominimerdicola aceti</name>
    <dbReference type="NCBI Taxonomy" id="2981726"/>
    <lineage>
        <taxon>Bacteria</taxon>
        <taxon>Bacillati</taxon>
        <taxon>Bacillota</taxon>
        <taxon>Clostridia</taxon>
        <taxon>Eubacteriales</taxon>
        <taxon>Oscillospiraceae</taxon>
        <taxon>Hominimerdicola</taxon>
    </lineage>
</organism>
<keyword evidence="2" id="KW-1185">Reference proteome</keyword>
<comment type="caution">
    <text evidence="1">The sequence shown here is derived from an EMBL/GenBank/DDBJ whole genome shotgun (WGS) entry which is preliminary data.</text>
</comment>
<sequence>MFFGKTKKKNKPTTIEHPVLGTLIKKTDWYTKKSFIITLWDKTFDLYLCIYSNQKDAVISFEQEEAIRYYLDNQIQIERDIQKMLLNFFHTSDCSLIEKSIQIEGLNFTRNGAISIGLISDFSDEFLEKHIGEDVIFTDSFGMSVYPIKAVLPNEKVYYNFNNKYEGDQL</sequence>
<evidence type="ECO:0000313" key="2">
    <source>
        <dbReference type="Proteomes" id="UP001208131"/>
    </source>
</evidence>
<dbReference type="RefSeq" id="WP_022288158.1">
    <property type="nucleotide sequence ID" value="NZ_JAOQJZ010000005.1"/>
</dbReference>
<proteinExistence type="predicted"/>
<gene>
    <name evidence="1" type="ORF">OCV57_06420</name>
</gene>
<reference evidence="1 2" key="1">
    <citation type="journal article" date="2021" name="ISME Commun">
        <title>Automated analysis of genomic sequences facilitates high-throughput and comprehensive description of bacteria.</title>
        <authorList>
            <person name="Hitch T.C.A."/>
        </authorList>
    </citation>
    <scope>NUCLEOTIDE SEQUENCE [LARGE SCALE GENOMIC DNA]</scope>
    <source>
        <strain evidence="1 2">Sanger_31</strain>
    </source>
</reference>
<dbReference type="Proteomes" id="UP001208131">
    <property type="component" value="Unassembled WGS sequence"/>
</dbReference>
<dbReference type="EMBL" id="JAOQJZ010000005">
    <property type="protein sequence ID" value="MCU6705559.1"/>
    <property type="molecule type" value="Genomic_DNA"/>
</dbReference>
<protein>
    <submittedName>
        <fullName evidence="1">Uncharacterized protein</fullName>
    </submittedName>
</protein>